<dbReference type="Gene3D" id="3.20.20.70">
    <property type="entry name" value="Aldolase class I"/>
    <property type="match status" value="1"/>
</dbReference>
<dbReference type="InterPro" id="IPR013785">
    <property type="entry name" value="Aldolase_TIM"/>
</dbReference>
<accession>A0A0P9P237</accession>
<dbReference type="PANTHER" id="PTHR22893">
    <property type="entry name" value="NADH OXIDOREDUCTASE-RELATED"/>
    <property type="match status" value="1"/>
</dbReference>
<gene>
    <name evidence="2" type="ORF">ALO88_05095</name>
</gene>
<reference evidence="2 3" key="1">
    <citation type="submission" date="2015-09" db="EMBL/GenBank/DDBJ databases">
        <title>Genome announcement of multiple Pseudomonas syringae strains.</title>
        <authorList>
            <person name="Thakur S."/>
            <person name="Wang P.W."/>
            <person name="Gong Y."/>
            <person name="Weir B.S."/>
            <person name="Guttman D.S."/>
        </authorList>
    </citation>
    <scope>NUCLEOTIDE SEQUENCE [LARGE SCALE GENOMIC DNA]</scope>
    <source>
        <strain evidence="2 3">ICMP4303</strain>
    </source>
</reference>
<dbReference type="GO" id="GO:0016491">
    <property type="term" value="F:oxidoreductase activity"/>
    <property type="evidence" value="ECO:0007669"/>
    <property type="project" value="InterPro"/>
</dbReference>
<dbReference type="FunFam" id="3.20.20.70:FF:000262">
    <property type="entry name" value="NADH:flavin oxidoreductase"/>
    <property type="match status" value="1"/>
</dbReference>
<organism evidence="2 3">
    <name type="scientific">Pseudomonas syringae pv. antirrhini</name>
    <dbReference type="NCBI Taxonomy" id="251702"/>
    <lineage>
        <taxon>Bacteria</taxon>
        <taxon>Pseudomonadati</taxon>
        <taxon>Pseudomonadota</taxon>
        <taxon>Gammaproteobacteria</taxon>
        <taxon>Pseudomonadales</taxon>
        <taxon>Pseudomonadaceae</taxon>
        <taxon>Pseudomonas</taxon>
    </lineage>
</organism>
<dbReference type="Proteomes" id="UP000050425">
    <property type="component" value="Unassembled WGS sequence"/>
</dbReference>
<dbReference type="GO" id="GO:0005829">
    <property type="term" value="C:cytosol"/>
    <property type="evidence" value="ECO:0007669"/>
    <property type="project" value="TreeGrafter"/>
</dbReference>
<dbReference type="Pfam" id="PF00724">
    <property type="entry name" value="Oxidored_FMN"/>
    <property type="match status" value="1"/>
</dbReference>
<dbReference type="GO" id="GO:0010181">
    <property type="term" value="F:FMN binding"/>
    <property type="evidence" value="ECO:0007669"/>
    <property type="project" value="InterPro"/>
</dbReference>
<sequence length="384" mass="41918">MAHVAVQPSTLFPLESRMSAAALFTPFRLGGLELSSRVVMAPMTRSFSPGHVPNSKVIEYYRRRAAAGVGLIITEGTTVNHPASNGYPNVPQFFGDAPLAGWKKVVDAVHAEGGKIAPQLWHVGAVRRLGTEPDGSIPAYGPMEKVKDGQVLVHGMSKQDIDEVVAAFAQAAADAKAIGMDGVEIHGAHGYLVDQFFWEGSNQRSDEYGGSLANRSRFAIELIKAVRAAVGPDYPIIFRFSQWKQQDYSARLVQTPEALGEFLQPLSDAGVDIFHCSTRRFWEPEFEGSELNLAGWTRKLTGKPTITVGSVGLDGEFLQFMVNTEKVAQPASLENLLERLGNDEFDLVAVGRALLVDPDWAVKVREGREQDILPFSREALTTLV</sequence>
<dbReference type="PATRIC" id="fig|251702.3.peg.3311"/>
<dbReference type="SUPFAM" id="SSF51395">
    <property type="entry name" value="FMN-linked oxidoreductases"/>
    <property type="match status" value="1"/>
</dbReference>
<evidence type="ECO:0000259" key="1">
    <source>
        <dbReference type="Pfam" id="PF00724"/>
    </source>
</evidence>
<evidence type="ECO:0000313" key="2">
    <source>
        <dbReference type="EMBL" id="KPW50834.1"/>
    </source>
</evidence>
<dbReference type="AlphaFoldDB" id="A0A0P9P237"/>
<protein>
    <submittedName>
        <fullName evidence="2">Oxidoreductase, FAD/FMN-binding protein</fullName>
    </submittedName>
</protein>
<proteinExistence type="predicted"/>
<name>A0A0P9P237_9PSED</name>
<dbReference type="InterPro" id="IPR001155">
    <property type="entry name" value="OxRdtase_FMN_N"/>
</dbReference>
<comment type="caution">
    <text evidence="2">The sequence shown here is derived from an EMBL/GenBank/DDBJ whole genome shotgun (WGS) entry which is preliminary data.</text>
</comment>
<dbReference type="EMBL" id="LJPT01000043">
    <property type="protein sequence ID" value="KPW50834.1"/>
    <property type="molecule type" value="Genomic_DNA"/>
</dbReference>
<evidence type="ECO:0000313" key="3">
    <source>
        <dbReference type="Proteomes" id="UP000050425"/>
    </source>
</evidence>
<feature type="domain" description="NADH:flavin oxidoreductase/NADH oxidase N-terminal" evidence="1">
    <location>
        <begin position="23"/>
        <end position="370"/>
    </location>
</feature>
<dbReference type="CDD" id="cd04747">
    <property type="entry name" value="OYE_like_5_FMN"/>
    <property type="match status" value="1"/>
</dbReference>
<dbReference type="InterPro" id="IPR045247">
    <property type="entry name" value="Oye-like"/>
</dbReference>
<dbReference type="PANTHER" id="PTHR22893:SF55">
    <property type="entry name" value="OXIDOREDUCTASE-RELATED"/>
    <property type="match status" value="1"/>
</dbReference>